<comment type="function">
    <text evidence="12">Putative RNA polymerase II subunit B1 C-terminal domain (CTD) phosphatase involved in RNA polymerase II transcription regulation.</text>
</comment>
<evidence type="ECO:0000256" key="2">
    <source>
        <dbReference type="ARBA" id="ARBA00005676"/>
    </source>
</evidence>
<name>A0A804Q0A0_MAIZE</name>
<proteinExistence type="inferred from homology"/>
<dbReference type="Gene3D" id="1.25.40.820">
    <property type="match status" value="1"/>
</dbReference>
<keyword evidence="7 12" id="KW-0904">Protein phosphatase</keyword>
<dbReference type="InParanoid" id="A0A804Q0A0"/>
<evidence type="ECO:0000256" key="4">
    <source>
        <dbReference type="ARBA" id="ARBA00022771"/>
    </source>
</evidence>
<evidence type="ECO:0000313" key="16">
    <source>
        <dbReference type="Proteomes" id="UP000007305"/>
    </source>
</evidence>
<keyword evidence="4 12" id="KW-0863">Zinc-finger</keyword>
<dbReference type="GO" id="GO:0008420">
    <property type="term" value="F:RNA polymerase II CTD heptapeptide repeat phosphatase activity"/>
    <property type="evidence" value="ECO:0007669"/>
    <property type="project" value="UniProtKB-UniRule"/>
</dbReference>
<dbReference type="InterPro" id="IPR038534">
    <property type="entry name" value="Rtr1/RPAP2_sf"/>
</dbReference>
<dbReference type="Proteomes" id="UP000007305">
    <property type="component" value="Chromosome 6"/>
</dbReference>
<dbReference type="Gramene" id="Zm00001eb289330_T001">
    <property type="protein sequence ID" value="Zm00001eb289330_P001"/>
    <property type="gene ID" value="Zm00001eb289330"/>
</dbReference>
<evidence type="ECO:0000256" key="6">
    <source>
        <dbReference type="ARBA" id="ARBA00022833"/>
    </source>
</evidence>
<feature type="domain" description="RTR1-type" evidence="14">
    <location>
        <begin position="18"/>
        <end position="105"/>
    </location>
</feature>
<evidence type="ECO:0000313" key="15">
    <source>
        <dbReference type="EnsemblPlants" id="Zm00001eb289330_P001"/>
    </source>
</evidence>
<feature type="region of interest" description="Disordered" evidence="13">
    <location>
        <begin position="97"/>
        <end position="133"/>
    </location>
</feature>
<keyword evidence="16" id="KW-1185">Reference proteome</keyword>
<evidence type="ECO:0000256" key="10">
    <source>
        <dbReference type="ARBA" id="ARBA00048336"/>
    </source>
</evidence>
<keyword evidence="5 12" id="KW-0378">Hydrolase</keyword>
<reference evidence="15" key="3">
    <citation type="submission" date="2021-05" db="UniProtKB">
        <authorList>
            <consortium name="EnsemblPlants"/>
        </authorList>
    </citation>
    <scope>IDENTIFICATION</scope>
    <source>
        <strain evidence="15">cv. B73</strain>
    </source>
</reference>
<dbReference type="PROSITE" id="PS51479">
    <property type="entry name" value="ZF_RTR1"/>
    <property type="match status" value="1"/>
</dbReference>
<evidence type="ECO:0000256" key="12">
    <source>
        <dbReference type="RuleBase" id="RU367080"/>
    </source>
</evidence>
<evidence type="ECO:0000256" key="3">
    <source>
        <dbReference type="ARBA" id="ARBA00022723"/>
    </source>
</evidence>
<evidence type="ECO:0000259" key="14">
    <source>
        <dbReference type="PROSITE" id="PS51479"/>
    </source>
</evidence>
<sequence length="145" mass="15336">MALLDGAAVSSEALIHAAASALLSSADYDDVVTERTISDACGNPACPNPLPSSSAAATGPRFHIALSEHRVYDLEEARKFCSERCLVASKALAASLPHDRPYAPHSKNPSSVLVPGRRQESTPFPPSPQMLLPSRCLKNTTLSNV</sequence>
<organism evidence="15 16">
    <name type="scientific">Zea mays</name>
    <name type="common">Maize</name>
    <dbReference type="NCBI Taxonomy" id="4577"/>
    <lineage>
        <taxon>Eukaryota</taxon>
        <taxon>Viridiplantae</taxon>
        <taxon>Streptophyta</taxon>
        <taxon>Embryophyta</taxon>
        <taxon>Tracheophyta</taxon>
        <taxon>Spermatophyta</taxon>
        <taxon>Magnoliopsida</taxon>
        <taxon>Liliopsida</taxon>
        <taxon>Poales</taxon>
        <taxon>Poaceae</taxon>
        <taxon>PACMAD clade</taxon>
        <taxon>Panicoideae</taxon>
        <taxon>Andropogonodae</taxon>
        <taxon>Andropogoneae</taxon>
        <taxon>Tripsacinae</taxon>
        <taxon>Zea</taxon>
    </lineage>
</organism>
<dbReference type="PANTHER" id="PTHR14732">
    <property type="entry name" value="RNA POLYMERASE II SUBUNIT B1 CTD PHOSPHATASE RPAP2-RELATED"/>
    <property type="match status" value="1"/>
</dbReference>
<dbReference type="InterPro" id="IPR007308">
    <property type="entry name" value="Rtr1/RPAP2_dom"/>
</dbReference>
<keyword evidence="3 12" id="KW-0479">Metal-binding</keyword>
<evidence type="ECO:0000256" key="7">
    <source>
        <dbReference type="ARBA" id="ARBA00022912"/>
    </source>
</evidence>
<evidence type="ECO:0000256" key="8">
    <source>
        <dbReference type="ARBA" id="ARBA00023242"/>
    </source>
</evidence>
<comment type="catalytic activity">
    <reaction evidence="9 12">
        <text>O-phospho-L-seryl-[protein] + H2O = L-seryl-[protein] + phosphate</text>
        <dbReference type="Rhea" id="RHEA:20629"/>
        <dbReference type="Rhea" id="RHEA-COMP:9863"/>
        <dbReference type="Rhea" id="RHEA-COMP:11604"/>
        <dbReference type="ChEBI" id="CHEBI:15377"/>
        <dbReference type="ChEBI" id="CHEBI:29999"/>
        <dbReference type="ChEBI" id="CHEBI:43474"/>
        <dbReference type="ChEBI" id="CHEBI:83421"/>
        <dbReference type="EC" id="3.1.3.16"/>
    </reaction>
</comment>
<protein>
    <recommendedName>
        <fullName evidence="12">RNA polymerase II subunit B1 CTD phosphatase RPAP2 homolog</fullName>
        <ecNumber evidence="12">3.1.3.16</ecNumber>
    </recommendedName>
</protein>
<dbReference type="GO" id="GO:0005634">
    <property type="term" value="C:nucleus"/>
    <property type="evidence" value="ECO:0007669"/>
    <property type="project" value="UniProtKB-SubCell"/>
</dbReference>
<dbReference type="PANTHER" id="PTHR14732:SF0">
    <property type="entry name" value="RNA POLYMERASE II SUBUNIT B1 CTD PHOSPHATASE RPAP2-RELATED"/>
    <property type="match status" value="1"/>
</dbReference>
<dbReference type="AlphaFoldDB" id="A0A804Q0A0"/>
<evidence type="ECO:0000256" key="1">
    <source>
        <dbReference type="ARBA" id="ARBA00004123"/>
    </source>
</evidence>
<dbReference type="GO" id="GO:0043175">
    <property type="term" value="F:RNA polymerase core enzyme binding"/>
    <property type="evidence" value="ECO:0007669"/>
    <property type="project" value="UniProtKB-UniRule"/>
</dbReference>
<evidence type="ECO:0000256" key="9">
    <source>
        <dbReference type="ARBA" id="ARBA00047761"/>
    </source>
</evidence>
<dbReference type="GO" id="GO:0008270">
    <property type="term" value="F:zinc ion binding"/>
    <property type="evidence" value="ECO:0007669"/>
    <property type="project" value="UniProtKB-KW"/>
</dbReference>
<reference evidence="16" key="1">
    <citation type="journal article" date="2009" name="Science">
        <title>The B73 maize genome: complexity, diversity, and dynamics.</title>
        <authorList>
            <person name="Schnable P.S."/>
            <person name="Ware D."/>
            <person name="Fulton R.S."/>
            <person name="Stein J.C."/>
            <person name="Wei F."/>
            <person name="Pasternak S."/>
            <person name="Liang C."/>
            <person name="Zhang J."/>
            <person name="Fulton L."/>
            <person name="Graves T.A."/>
            <person name="Minx P."/>
            <person name="Reily A.D."/>
            <person name="Courtney L."/>
            <person name="Kruchowski S.S."/>
            <person name="Tomlinson C."/>
            <person name="Strong C."/>
            <person name="Delehaunty K."/>
            <person name="Fronick C."/>
            <person name="Courtney B."/>
            <person name="Rock S.M."/>
            <person name="Belter E."/>
            <person name="Du F."/>
            <person name="Kim K."/>
            <person name="Abbott R.M."/>
            <person name="Cotton M."/>
            <person name="Levy A."/>
            <person name="Marchetto P."/>
            <person name="Ochoa K."/>
            <person name="Jackson S.M."/>
            <person name="Gillam B."/>
            <person name="Chen W."/>
            <person name="Yan L."/>
            <person name="Higginbotham J."/>
            <person name="Cardenas M."/>
            <person name="Waligorski J."/>
            <person name="Applebaum E."/>
            <person name="Phelps L."/>
            <person name="Falcone J."/>
            <person name="Kanchi K."/>
            <person name="Thane T."/>
            <person name="Scimone A."/>
            <person name="Thane N."/>
            <person name="Henke J."/>
            <person name="Wang T."/>
            <person name="Ruppert J."/>
            <person name="Shah N."/>
            <person name="Rotter K."/>
            <person name="Hodges J."/>
            <person name="Ingenthron E."/>
            <person name="Cordes M."/>
            <person name="Kohlberg S."/>
            <person name="Sgro J."/>
            <person name="Delgado B."/>
            <person name="Mead K."/>
            <person name="Chinwalla A."/>
            <person name="Leonard S."/>
            <person name="Crouse K."/>
            <person name="Collura K."/>
            <person name="Kudrna D."/>
            <person name="Currie J."/>
            <person name="He R."/>
            <person name="Angelova A."/>
            <person name="Rajasekar S."/>
            <person name="Mueller T."/>
            <person name="Lomeli R."/>
            <person name="Scara G."/>
            <person name="Ko A."/>
            <person name="Delaney K."/>
            <person name="Wissotski M."/>
            <person name="Lopez G."/>
            <person name="Campos D."/>
            <person name="Braidotti M."/>
            <person name="Ashley E."/>
            <person name="Golser W."/>
            <person name="Kim H."/>
            <person name="Lee S."/>
            <person name="Lin J."/>
            <person name="Dujmic Z."/>
            <person name="Kim W."/>
            <person name="Talag J."/>
            <person name="Zuccolo A."/>
            <person name="Fan C."/>
            <person name="Sebastian A."/>
            <person name="Kramer M."/>
            <person name="Spiegel L."/>
            <person name="Nascimento L."/>
            <person name="Zutavern T."/>
            <person name="Miller B."/>
            <person name="Ambroise C."/>
            <person name="Muller S."/>
            <person name="Spooner W."/>
            <person name="Narechania A."/>
            <person name="Ren L."/>
            <person name="Wei S."/>
            <person name="Kumari S."/>
            <person name="Faga B."/>
            <person name="Levy M.J."/>
            <person name="McMahan L."/>
            <person name="Van Buren P."/>
            <person name="Vaughn M.W."/>
            <person name="Ying K."/>
            <person name="Yeh C.-T."/>
            <person name="Emrich S.J."/>
            <person name="Jia Y."/>
            <person name="Kalyanaraman A."/>
            <person name="Hsia A.-P."/>
            <person name="Barbazuk W.B."/>
            <person name="Baucom R.S."/>
            <person name="Brutnell T.P."/>
            <person name="Carpita N.C."/>
            <person name="Chaparro C."/>
            <person name="Chia J.-M."/>
            <person name="Deragon J.-M."/>
            <person name="Estill J.C."/>
            <person name="Fu Y."/>
            <person name="Jeddeloh J.A."/>
            <person name="Han Y."/>
            <person name="Lee H."/>
            <person name="Li P."/>
            <person name="Lisch D.R."/>
            <person name="Liu S."/>
            <person name="Liu Z."/>
            <person name="Nagel D.H."/>
            <person name="McCann M.C."/>
            <person name="SanMiguel P."/>
            <person name="Myers A.M."/>
            <person name="Nettleton D."/>
            <person name="Nguyen J."/>
            <person name="Penning B.W."/>
            <person name="Ponnala L."/>
            <person name="Schneider K.L."/>
            <person name="Schwartz D.C."/>
            <person name="Sharma A."/>
            <person name="Soderlund C."/>
            <person name="Springer N.M."/>
            <person name="Sun Q."/>
            <person name="Wang H."/>
            <person name="Waterman M."/>
            <person name="Westerman R."/>
            <person name="Wolfgruber T.K."/>
            <person name="Yang L."/>
            <person name="Yu Y."/>
            <person name="Zhang L."/>
            <person name="Zhou S."/>
            <person name="Zhu Q."/>
            <person name="Bennetzen J.L."/>
            <person name="Dawe R.K."/>
            <person name="Jiang J."/>
            <person name="Jiang N."/>
            <person name="Presting G.G."/>
            <person name="Wessler S.R."/>
            <person name="Aluru S."/>
            <person name="Martienssen R.A."/>
            <person name="Clifton S.W."/>
            <person name="McCombie W.R."/>
            <person name="Wing R.A."/>
            <person name="Wilson R.K."/>
        </authorList>
    </citation>
    <scope>NUCLEOTIDE SEQUENCE [LARGE SCALE GENOMIC DNA]</scope>
    <source>
        <strain evidence="16">cv. B73</strain>
    </source>
</reference>
<reference evidence="15" key="2">
    <citation type="submission" date="2019-07" db="EMBL/GenBank/DDBJ databases">
        <authorList>
            <person name="Seetharam A."/>
            <person name="Woodhouse M."/>
            <person name="Cannon E."/>
        </authorList>
    </citation>
    <scope>NUCLEOTIDE SEQUENCE [LARGE SCALE GENOMIC DNA]</scope>
    <source>
        <strain evidence="15">cv. B73</strain>
    </source>
</reference>
<dbReference type="Pfam" id="PF04181">
    <property type="entry name" value="RPAP2_Rtr1"/>
    <property type="match status" value="1"/>
</dbReference>
<evidence type="ECO:0000256" key="11">
    <source>
        <dbReference type="PROSITE-ProRule" id="PRU00812"/>
    </source>
</evidence>
<keyword evidence="6 12" id="KW-0862">Zinc</keyword>
<evidence type="ECO:0000256" key="13">
    <source>
        <dbReference type="SAM" id="MobiDB-lite"/>
    </source>
</evidence>
<accession>A0A804Q0A0</accession>
<dbReference type="InterPro" id="IPR039693">
    <property type="entry name" value="Rtr1/RPAP2"/>
</dbReference>
<keyword evidence="8 12" id="KW-0539">Nucleus</keyword>
<evidence type="ECO:0000256" key="5">
    <source>
        <dbReference type="ARBA" id="ARBA00022801"/>
    </source>
</evidence>
<comment type="catalytic activity">
    <reaction evidence="10 12">
        <text>O-phospho-L-threonyl-[protein] + H2O = L-threonyl-[protein] + phosphate</text>
        <dbReference type="Rhea" id="RHEA:47004"/>
        <dbReference type="Rhea" id="RHEA-COMP:11060"/>
        <dbReference type="Rhea" id="RHEA-COMP:11605"/>
        <dbReference type="ChEBI" id="CHEBI:15377"/>
        <dbReference type="ChEBI" id="CHEBI:30013"/>
        <dbReference type="ChEBI" id="CHEBI:43474"/>
        <dbReference type="ChEBI" id="CHEBI:61977"/>
        <dbReference type="EC" id="3.1.3.16"/>
    </reaction>
</comment>
<comment type="subcellular location">
    <subcellularLocation>
        <location evidence="1 12">Nucleus</location>
    </subcellularLocation>
</comment>
<dbReference type="EC" id="3.1.3.16" evidence="12"/>
<dbReference type="EnsemblPlants" id="Zm00001eb289330_T001">
    <property type="protein sequence ID" value="Zm00001eb289330_P001"/>
    <property type="gene ID" value="Zm00001eb289330"/>
</dbReference>
<comment type="similarity">
    <text evidence="2 11 12">Belongs to the RPAP2 family.</text>
</comment>